<evidence type="ECO:0000256" key="3">
    <source>
        <dbReference type="ARBA" id="ARBA00023125"/>
    </source>
</evidence>
<reference evidence="7 8" key="1">
    <citation type="submission" date="2020-02" db="EMBL/GenBank/DDBJ databases">
        <title>Whole-genome analyses of novel actinobacteria.</title>
        <authorList>
            <person name="Sahin N."/>
        </authorList>
    </citation>
    <scope>NUCLEOTIDE SEQUENCE [LARGE SCALE GENOMIC DNA]</scope>
    <source>
        <strain evidence="7 8">A7024</strain>
    </source>
</reference>
<dbReference type="Gene3D" id="1.10.357.10">
    <property type="entry name" value="Tetracycline Repressor, domain 2"/>
    <property type="match status" value="1"/>
</dbReference>
<dbReference type="InterPro" id="IPR050109">
    <property type="entry name" value="HTH-type_TetR-like_transc_reg"/>
</dbReference>
<dbReference type="EMBL" id="JAAKZV010000067">
    <property type="protein sequence ID" value="NGN65625.1"/>
    <property type="molecule type" value="Genomic_DNA"/>
</dbReference>
<dbReference type="SUPFAM" id="SSF46689">
    <property type="entry name" value="Homeodomain-like"/>
    <property type="match status" value="1"/>
</dbReference>
<comment type="caution">
    <text evidence="7">The sequence shown here is derived from an EMBL/GenBank/DDBJ whole genome shotgun (WGS) entry which is preliminary data.</text>
</comment>
<evidence type="ECO:0000256" key="1">
    <source>
        <dbReference type="ARBA" id="ARBA00022491"/>
    </source>
</evidence>
<dbReference type="InterPro" id="IPR001647">
    <property type="entry name" value="HTH_TetR"/>
</dbReference>
<evidence type="ECO:0000256" key="4">
    <source>
        <dbReference type="ARBA" id="ARBA00023163"/>
    </source>
</evidence>
<sequence>MARTADHDARRRQIAAAVHQLVAEGGLDAATVARVAKEAGFSVGLVQHYFPSKDALLLQTCRQVMADVNARVADRIAEGITGKQPISTVVFASLKELLPLDEARRGEYRVTRAFRDRSLDNPDLAEVARTTAAELRAQLAQAVTNGKECGEVEPDADADLAATRITALTDGLADQLYADPARKVGRRKLASAAERLLRAALDEVFTGECRQYGR</sequence>
<dbReference type="PANTHER" id="PTHR30055:SF223">
    <property type="entry name" value="HTH-TYPE TRANSCRIPTIONAL REGULATOR UIDR"/>
    <property type="match status" value="1"/>
</dbReference>
<dbReference type="Pfam" id="PF00440">
    <property type="entry name" value="TetR_N"/>
    <property type="match status" value="1"/>
</dbReference>
<dbReference type="Proteomes" id="UP000481583">
    <property type="component" value="Unassembled WGS sequence"/>
</dbReference>
<feature type="domain" description="HTH tetR-type" evidence="6">
    <location>
        <begin position="8"/>
        <end position="68"/>
    </location>
</feature>
<dbReference type="GO" id="GO:0003700">
    <property type="term" value="F:DNA-binding transcription factor activity"/>
    <property type="evidence" value="ECO:0007669"/>
    <property type="project" value="TreeGrafter"/>
</dbReference>
<dbReference type="AlphaFoldDB" id="A0A6G4U067"/>
<feature type="DNA-binding region" description="H-T-H motif" evidence="5">
    <location>
        <begin position="31"/>
        <end position="50"/>
    </location>
</feature>
<dbReference type="Pfam" id="PF13977">
    <property type="entry name" value="TetR_C_6"/>
    <property type="match status" value="1"/>
</dbReference>
<dbReference type="InterPro" id="IPR036271">
    <property type="entry name" value="Tet_transcr_reg_TetR-rel_C_sf"/>
</dbReference>
<keyword evidence="1" id="KW-0678">Repressor</keyword>
<gene>
    <name evidence="7" type="ORF">G5C51_17180</name>
</gene>
<accession>A0A6G4U067</accession>
<evidence type="ECO:0000259" key="6">
    <source>
        <dbReference type="PROSITE" id="PS50977"/>
    </source>
</evidence>
<evidence type="ECO:0000256" key="5">
    <source>
        <dbReference type="PROSITE-ProRule" id="PRU00335"/>
    </source>
</evidence>
<dbReference type="SUPFAM" id="SSF48498">
    <property type="entry name" value="Tetracyclin repressor-like, C-terminal domain"/>
    <property type="match status" value="1"/>
</dbReference>
<keyword evidence="2" id="KW-0805">Transcription regulation</keyword>
<evidence type="ECO:0000256" key="2">
    <source>
        <dbReference type="ARBA" id="ARBA00023015"/>
    </source>
</evidence>
<keyword evidence="4" id="KW-0804">Transcription</keyword>
<keyword evidence="3 5" id="KW-0238">DNA-binding</keyword>
<dbReference type="PANTHER" id="PTHR30055">
    <property type="entry name" value="HTH-TYPE TRANSCRIPTIONAL REGULATOR RUTR"/>
    <property type="match status" value="1"/>
</dbReference>
<dbReference type="PRINTS" id="PR00455">
    <property type="entry name" value="HTHTETR"/>
</dbReference>
<organism evidence="7 8">
    <name type="scientific">Streptomyces coryli</name>
    <dbReference type="NCBI Taxonomy" id="1128680"/>
    <lineage>
        <taxon>Bacteria</taxon>
        <taxon>Bacillati</taxon>
        <taxon>Actinomycetota</taxon>
        <taxon>Actinomycetes</taxon>
        <taxon>Kitasatosporales</taxon>
        <taxon>Streptomycetaceae</taxon>
        <taxon>Streptomyces</taxon>
    </lineage>
</organism>
<proteinExistence type="predicted"/>
<evidence type="ECO:0000313" key="8">
    <source>
        <dbReference type="Proteomes" id="UP000481583"/>
    </source>
</evidence>
<name>A0A6G4U067_9ACTN</name>
<dbReference type="RefSeq" id="WP_165238220.1">
    <property type="nucleotide sequence ID" value="NZ_JAAKZV010000067.1"/>
</dbReference>
<dbReference type="PROSITE" id="PS50977">
    <property type="entry name" value="HTH_TETR_2"/>
    <property type="match status" value="1"/>
</dbReference>
<dbReference type="InterPro" id="IPR009057">
    <property type="entry name" value="Homeodomain-like_sf"/>
</dbReference>
<evidence type="ECO:0000313" key="7">
    <source>
        <dbReference type="EMBL" id="NGN65625.1"/>
    </source>
</evidence>
<dbReference type="InterPro" id="IPR039538">
    <property type="entry name" value="BetI_C"/>
</dbReference>
<protein>
    <submittedName>
        <fullName evidence="7">TetR family transcriptional regulator</fullName>
    </submittedName>
</protein>
<keyword evidence="8" id="KW-1185">Reference proteome</keyword>
<dbReference type="GO" id="GO:0000976">
    <property type="term" value="F:transcription cis-regulatory region binding"/>
    <property type="evidence" value="ECO:0007669"/>
    <property type="project" value="TreeGrafter"/>
</dbReference>